<evidence type="ECO:0000313" key="2">
    <source>
        <dbReference type="EMBL" id="AKU14729.1"/>
    </source>
</evidence>
<dbReference type="Proteomes" id="UP000066480">
    <property type="component" value="Chromosome"/>
</dbReference>
<dbReference type="Gene3D" id="3.10.180.10">
    <property type="entry name" value="2,3-Dihydroxybiphenyl 1,2-Dioxygenase, domain 1"/>
    <property type="match status" value="2"/>
</dbReference>
<sequence length="262" mass="26933">MSIVGSEQNSYSFGAPCWVESLQPDPSAAEEFYGALLGWNFDEANPDGYRVARLGGQRVAGIGQAPAMLDRGAWATYVLVADVEATVAAVVAAGGGVLFGPTGGDERTALLADPSGAPFGVRQGRTPLVADLVDVPGAWQMSSLHSPDPAVAELFYSAVFGWRLEQAPGGIALWRLAGSTRRVDDPTLPDDVIAVATAIEPGTPVPPHWAVNVRVADADAVAARVSELGGGLLLPPTDAPGFRNAVLADPAGGVLAVSQRVG</sequence>
<accession>A0A0K1JDF7</accession>
<dbReference type="InterPro" id="IPR029068">
    <property type="entry name" value="Glyas_Bleomycin-R_OHBP_Dase"/>
</dbReference>
<gene>
    <name evidence="2" type="ORF">VV02_00655</name>
</gene>
<protein>
    <recommendedName>
        <fullName evidence="1">VOC domain-containing protein</fullName>
    </recommendedName>
</protein>
<proteinExistence type="predicted"/>
<reference evidence="2 3" key="1">
    <citation type="submission" date="2015-03" db="EMBL/GenBank/DDBJ databases">
        <title>Luteipulveratus halotolerans sp. nov., a novel actinobacterium (Dermacoccaceae) from Sarawak, Malaysia.</title>
        <authorList>
            <person name="Juboi H."/>
            <person name="Basik A."/>
            <person name="Shamsul S.S."/>
            <person name="Arnold P."/>
            <person name="Schmitt E.K."/>
            <person name="Sanglier J.-J."/>
            <person name="Yeo T."/>
        </authorList>
    </citation>
    <scope>NUCLEOTIDE SEQUENCE [LARGE SCALE GENOMIC DNA]</scope>
    <source>
        <strain evidence="2 3">MN07-A0370</strain>
    </source>
</reference>
<evidence type="ECO:0000313" key="3">
    <source>
        <dbReference type="Proteomes" id="UP000066480"/>
    </source>
</evidence>
<dbReference type="PANTHER" id="PTHR33993:SF14">
    <property type="entry name" value="GB|AAF24581.1"/>
    <property type="match status" value="1"/>
</dbReference>
<dbReference type="AlphaFoldDB" id="A0A0K1JDF7"/>
<dbReference type="InterPro" id="IPR041581">
    <property type="entry name" value="Glyoxalase_6"/>
</dbReference>
<evidence type="ECO:0000259" key="1">
    <source>
        <dbReference type="PROSITE" id="PS51819"/>
    </source>
</evidence>
<keyword evidence="3" id="KW-1185">Reference proteome</keyword>
<dbReference type="SUPFAM" id="SSF54593">
    <property type="entry name" value="Glyoxalase/Bleomycin resistance protein/Dihydroxybiphenyl dioxygenase"/>
    <property type="match status" value="2"/>
</dbReference>
<dbReference type="InterPro" id="IPR037523">
    <property type="entry name" value="VOC_core"/>
</dbReference>
<name>A0A0K1JDF7_9MICO</name>
<dbReference type="KEGG" id="lmoi:VV02_00655"/>
<dbReference type="Pfam" id="PF18029">
    <property type="entry name" value="Glyoxalase_6"/>
    <property type="match status" value="2"/>
</dbReference>
<dbReference type="PATRIC" id="fig|571913.6.peg.130"/>
<dbReference type="InterPro" id="IPR052164">
    <property type="entry name" value="Anthracycline_SecMetBiosynth"/>
</dbReference>
<organism evidence="2 3">
    <name type="scientific">Luteipulveratus mongoliensis</name>
    <dbReference type="NCBI Taxonomy" id="571913"/>
    <lineage>
        <taxon>Bacteria</taxon>
        <taxon>Bacillati</taxon>
        <taxon>Actinomycetota</taxon>
        <taxon>Actinomycetes</taxon>
        <taxon>Micrococcales</taxon>
        <taxon>Dermacoccaceae</taxon>
        <taxon>Luteipulveratus</taxon>
    </lineage>
</organism>
<dbReference type="PROSITE" id="PS51819">
    <property type="entry name" value="VOC"/>
    <property type="match status" value="2"/>
</dbReference>
<dbReference type="EMBL" id="CP011112">
    <property type="protein sequence ID" value="AKU14729.1"/>
    <property type="molecule type" value="Genomic_DNA"/>
</dbReference>
<dbReference type="PANTHER" id="PTHR33993">
    <property type="entry name" value="GLYOXALASE-RELATED"/>
    <property type="match status" value="1"/>
</dbReference>
<feature type="domain" description="VOC" evidence="1">
    <location>
        <begin position="137"/>
        <end position="260"/>
    </location>
</feature>
<feature type="domain" description="VOC" evidence="1">
    <location>
        <begin position="15"/>
        <end position="124"/>
    </location>
</feature>
<dbReference type="OrthoDB" id="9793039at2"/>